<dbReference type="EMBL" id="VBWP01000004">
    <property type="protein sequence ID" value="TLG74341.1"/>
    <property type="molecule type" value="Genomic_DNA"/>
</dbReference>
<protein>
    <submittedName>
        <fullName evidence="1">Transcriptional regulator</fullName>
    </submittedName>
</protein>
<name>A0A5R8QCP4_9FIRM</name>
<dbReference type="OrthoDB" id="2990595at2"/>
<dbReference type="Pfam" id="PF13797">
    <property type="entry name" value="Post_transc_reg"/>
    <property type="match status" value="1"/>
</dbReference>
<dbReference type="FunCoup" id="A0A5R8QCP4">
    <property type="interactions" value="20"/>
</dbReference>
<comment type="caution">
    <text evidence="1">The sequence shown here is derived from an EMBL/GenBank/DDBJ whole genome shotgun (WGS) entry which is preliminary data.</text>
</comment>
<dbReference type="AlphaFoldDB" id="A0A5R8QCP4"/>
<dbReference type="InParanoid" id="A0A5R8QCP4"/>
<dbReference type="InterPro" id="IPR025716">
    <property type="entry name" value="Post-transcriptional_regulator"/>
</dbReference>
<keyword evidence="2" id="KW-1185">Reference proteome</keyword>
<organism evidence="1 2">
    <name type="scientific">Culicoidibacter larvae</name>
    <dbReference type="NCBI Taxonomy" id="2579976"/>
    <lineage>
        <taxon>Bacteria</taxon>
        <taxon>Bacillati</taxon>
        <taxon>Bacillota</taxon>
        <taxon>Culicoidibacteria</taxon>
        <taxon>Culicoidibacterales</taxon>
        <taxon>Culicoidibacteraceae</taxon>
        <taxon>Culicoidibacter</taxon>
    </lineage>
</organism>
<reference evidence="1 2" key="1">
    <citation type="submission" date="2019-05" db="EMBL/GenBank/DDBJ databases">
        <title>Culicoidintestinum kansasii gen. nov., sp. nov. from the gastrointestinal tract of the biting midge, Culicoides sonorensis.</title>
        <authorList>
            <person name="Neupane S."/>
            <person name="Ghosh A."/>
            <person name="Gunther S."/>
            <person name="Martin K."/>
            <person name="Zurek L."/>
        </authorList>
    </citation>
    <scope>NUCLEOTIDE SEQUENCE [LARGE SCALE GENOMIC DNA]</scope>
    <source>
        <strain evidence="1 2">CS-1</strain>
    </source>
</reference>
<sequence>MVVSDKEFDNLYQQVQFAVECKAQEFRQNGYRDVSSNDVWGCLTTVYWRHKPTLMLHQAVSDIFGLSQKEIIDYLQLQTFKQPKANLSDVFAQIIE</sequence>
<dbReference type="Proteomes" id="UP000306912">
    <property type="component" value="Unassembled WGS sequence"/>
</dbReference>
<proteinExistence type="predicted"/>
<gene>
    <name evidence="1" type="ORF">FEZ08_06440</name>
</gene>
<evidence type="ECO:0000313" key="1">
    <source>
        <dbReference type="EMBL" id="TLG74341.1"/>
    </source>
</evidence>
<evidence type="ECO:0000313" key="2">
    <source>
        <dbReference type="Proteomes" id="UP000306912"/>
    </source>
</evidence>
<accession>A0A5R8QCP4</accession>